<accession>A0A6G0Y9C4</accession>
<keyword evidence="3" id="KW-1185">Reference proteome</keyword>
<keyword evidence="2" id="KW-0548">Nucleotidyltransferase</keyword>
<comment type="caution">
    <text evidence="2">The sequence shown here is derived from an EMBL/GenBank/DDBJ whole genome shotgun (WGS) entry which is preliminary data.</text>
</comment>
<feature type="non-terminal residue" evidence="2">
    <location>
        <position position="111"/>
    </location>
</feature>
<keyword evidence="2" id="KW-0808">Transferase</keyword>
<keyword evidence="2" id="KW-0695">RNA-directed DNA polymerase</keyword>
<gene>
    <name evidence="2" type="ORF">FWK35_00030743</name>
</gene>
<feature type="compositionally biased region" description="Low complexity" evidence="1">
    <location>
        <begin position="57"/>
        <end position="72"/>
    </location>
</feature>
<protein>
    <submittedName>
        <fullName evidence="2">Reverse transcriptase domain-containing protein</fullName>
    </submittedName>
</protein>
<evidence type="ECO:0000313" key="2">
    <source>
        <dbReference type="EMBL" id="KAF0751402.1"/>
    </source>
</evidence>
<sequence>NKNTNLDIDKCNDNTKLQPARLSNVSTSVNTNHSVGNQDVTMYTSSSGNWSQAHALTSESEPTTPSKPTPSTELIEQIGIDNFSCKPSTNCLKIMTTNSSAYRTQIHFIKE</sequence>
<feature type="compositionally biased region" description="Low complexity" evidence="1">
    <location>
        <begin position="23"/>
        <end position="37"/>
    </location>
</feature>
<evidence type="ECO:0000256" key="1">
    <source>
        <dbReference type="SAM" id="MobiDB-lite"/>
    </source>
</evidence>
<dbReference type="AlphaFoldDB" id="A0A6G0Y9C4"/>
<feature type="non-terminal residue" evidence="2">
    <location>
        <position position="1"/>
    </location>
</feature>
<proteinExistence type="predicted"/>
<organism evidence="2 3">
    <name type="scientific">Aphis craccivora</name>
    <name type="common">Cowpea aphid</name>
    <dbReference type="NCBI Taxonomy" id="307492"/>
    <lineage>
        <taxon>Eukaryota</taxon>
        <taxon>Metazoa</taxon>
        <taxon>Ecdysozoa</taxon>
        <taxon>Arthropoda</taxon>
        <taxon>Hexapoda</taxon>
        <taxon>Insecta</taxon>
        <taxon>Pterygota</taxon>
        <taxon>Neoptera</taxon>
        <taxon>Paraneoptera</taxon>
        <taxon>Hemiptera</taxon>
        <taxon>Sternorrhyncha</taxon>
        <taxon>Aphidomorpha</taxon>
        <taxon>Aphidoidea</taxon>
        <taxon>Aphididae</taxon>
        <taxon>Aphidini</taxon>
        <taxon>Aphis</taxon>
        <taxon>Aphis</taxon>
    </lineage>
</organism>
<feature type="region of interest" description="Disordered" evidence="1">
    <location>
        <begin position="19"/>
        <end position="72"/>
    </location>
</feature>
<name>A0A6G0Y9C4_APHCR</name>
<dbReference type="GO" id="GO:0003964">
    <property type="term" value="F:RNA-directed DNA polymerase activity"/>
    <property type="evidence" value="ECO:0007669"/>
    <property type="project" value="UniProtKB-KW"/>
</dbReference>
<reference evidence="2 3" key="1">
    <citation type="submission" date="2019-08" db="EMBL/GenBank/DDBJ databases">
        <title>Whole genome of Aphis craccivora.</title>
        <authorList>
            <person name="Voronova N.V."/>
            <person name="Shulinski R.S."/>
            <person name="Bandarenka Y.V."/>
            <person name="Zhorov D.G."/>
            <person name="Warner D."/>
        </authorList>
    </citation>
    <scope>NUCLEOTIDE SEQUENCE [LARGE SCALE GENOMIC DNA]</scope>
    <source>
        <strain evidence="2">180601</strain>
        <tissue evidence="2">Whole Body</tissue>
    </source>
</reference>
<dbReference type="Proteomes" id="UP000478052">
    <property type="component" value="Unassembled WGS sequence"/>
</dbReference>
<dbReference type="EMBL" id="VUJU01005377">
    <property type="protein sequence ID" value="KAF0751402.1"/>
    <property type="molecule type" value="Genomic_DNA"/>
</dbReference>
<evidence type="ECO:0000313" key="3">
    <source>
        <dbReference type="Proteomes" id="UP000478052"/>
    </source>
</evidence>
<feature type="compositionally biased region" description="Polar residues" evidence="1">
    <location>
        <begin position="38"/>
        <end position="55"/>
    </location>
</feature>